<dbReference type="SUPFAM" id="SSF50978">
    <property type="entry name" value="WD40 repeat-like"/>
    <property type="match status" value="1"/>
</dbReference>
<evidence type="ECO:0000313" key="2">
    <source>
        <dbReference type="Proteomes" id="UP000594262"/>
    </source>
</evidence>
<dbReference type="GeneID" id="136822875"/>
<dbReference type="Proteomes" id="UP000594262">
    <property type="component" value="Unplaced"/>
</dbReference>
<accession>A0A7M5V1K5</accession>
<evidence type="ECO:0000313" key="1">
    <source>
        <dbReference type="EnsemblMetazoa" id="CLYHEMP005937.1"/>
    </source>
</evidence>
<dbReference type="RefSeq" id="XP_066935285.1">
    <property type="nucleotide sequence ID" value="XM_067079184.1"/>
</dbReference>
<evidence type="ECO:0008006" key="3">
    <source>
        <dbReference type="Google" id="ProtNLM"/>
    </source>
</evidence>
<keyword evidence="2" id="KW-1185">Reference proteome</keyword>
<name>A0A7M5V1K5_9CNID</name>
<organism evidence="1 2">
    <name type="scientific">Clytia hemisphaerica</name>
    <dbReference type="NCBI Taxonomy" id="252671"/>
    <lineage>
        <taxon>Eukaryota</taxon>
        <taxon>Metazoa</taxon>
        <taxon>Cnidaria</taxon>
        <taxon>Hydrozoa</taxon>
        <taxon>Hydroidolina</taxon>
        <taxon>Leptothecata</taxon>
        <taxon>Obeliida</taxon>
        <taxon>Clytiidae</taxon>
        <taxon>Clytia</taxon>
    </lineage>
</organism>
<sequence length="361" mass="40003">MASSSGGKTMCAVTELEFPSHLDAEISTLCIKQLNDEKIIVGHENGIYITSIGTTDSVNIVKSLEGLEVPSVFVDENSDGNIFYAASESNVYKFDIRCPLQDVHCFKDNTDEINFITMNDKGFLASCDDSGECKIFDTRKGTLYRTLRKRHKNICSSAAFLTTRADDIVTGGLDSQMIVWNHAVVRFIQDINTQEILQKLGDNSVNMFNPPMVNALSLSQDGRLLASGLGNGSLQLFHVLKGKRALAPSLLINQHGSTGITSLDFIKTSYSYILASGGNDMEINLWRLPPIATNAKGKQLVPENEMALEQDEIMKYQIYQTKLQTKINTLESMRLNSRDFLLVGDQTPVLKMIDVTDLLEI</sequence>
<dbReference type="SMART" id="SM00320">
    <property type="entry name" value="WD40"/>
    <property type="match status" value="4"/>
</dbReference>
<dbReference type="PANTHER" id="PTHR44666">
    <property type="entry name" value="WD REPEAT-CONTAINING PROTEIN 53"/>
    <property type="match status" value="1"/>
</dbReference>
<dbReference type="Gene3D" id="2.130.10.10">
    <property type="entry name" value="YVTN repeat-like/Quinoprotein amine dehydrogenase"/>
    <property type="match status" value="2"/>
</dbReference>
<dbReference type="OrthoDB" id="2161379at2759"/>
<dbReference type="PANTHER" id="PTHR44666:SF1">
    <property type="entry name" value="WD REPEAT-CONTAINING PROTEIN 53"/>
    <property type="match status" value="1"/>
</dbReference>
<proteinExistence type="predicted"/>
<dbReference type="Pfam" id="PF00400">
    <property type="entry name" value="WD40"/>
    <property type="match status" value="2"/>
</dbReference>
<dbReference type="InterPro" id="IPR015943">
    <property type="entry name" value="WD40/YVTN_repeat-like_dom_sf"/>
</dbReference>
<protein>
    <recommendedName>
        <fullName evidence="3">WD repeat-containing protein 55 homolog</fullName>
    </recommendedName>
</protein>
<dbReference type="AlphaFoldDB" id="A0A7M5V1K5"/>
<dbReference type="InterPro" id="IPR036322">
    <property type="entry name" value="WD40_repeat_dom_sf"/>
</dbReference>
<dbReference type="EnsemblMetazoa" id="CLYHEMT005937.1">
    <property type="protein sequence ID" value="CLYHEMP005937.1"/>
    <property type="gene ID" value="CLYHEMG005937"/>
</dbReference>
<reference evidence="1" key="1">
    <citation type="submission" date="2021-01" db="UniProtKB">
        <authorList>
            <consortium name="EnsemblMetazoa"/>
        </authorList>
    </citation>
    <scope>IDENTIFICATION</scope>
</reference>
<dbReference type="InterPro" id="IPR042453">
    <property type="entry name" value="WDR53"/>
</dbReference>
<dbReference type="InterPro" id="IPR001680">
    <property type="entry name" value="WD40_rpt"/>
</dbReference>